<evidence type="ECO:0000313" key="2">
    <source>
        <dbReference type="Proteomes" id="UP001206128"/>
    </source>
</evidence>
<comment type="caution">
    <text evidence="1">The sequence shown here is derived from an EMBL/GenBank/DDBJ whole genome shotgun (WGS) entry which is preliminary data.</text>
</comment>
<gene>
    <name evidence="1" type="ORF">LX83_006692</name>
</gene>
<reference evidence="1" key="1">
    <citation type="submission" date="2022-06" db="EMBL/GenBank/DDBJ databases">
        <title>Genomic Encyclopedia of Archaeal and Bacterial Type Strains, Phase II (KMG-II): from individual species to whole genera.</title>
        <authorList>
            <person name="Goeker M."/>
        </authorList>
    </citation>
    <scope>NUCLEOTIDE SEQUENCE</scope>
    <source>
        <strain evidence="1">DSM 43935</strain>
    </source>
</reference>
<dbReference type="EMBL" id="JAMTCK010000021">
    <property type="protein sequence ID" value="MCP2169806.1"/>
    <property type="molecule type" value="Genomic_DNA"/>
</dbReference>
<dbReference type="Proteomes" id="UP001206128">
    <property type="component" value="Unassembled WGS sequence"/>
</dbReference>
<protein>
    <submittedName>
        <fullName evidence="1">Uncharacterized protein</fullName>
    </submittedName>
</protein>
<sequence length="112" mass="12110">MDQVGDVLAGFAAAFTGESAGAGEIVHPERLDRARLDYSTASVRVVDEYLAHLHDNPPDSDEQKWARTVLGTGAYLSEVIRRDAARARARTFDDAAVEYPGPAVRANRNLAA</sequence>
<name>A0AAE3KJ11_9PSEU</name>
<dbReference type="AlphaFoldDB" id="A0AAE3KJ11"/>
<keyword evidence="2" id="KW-1185">Reference proteome</keyword>
<accession>A0AAE3KJ11</accession>
<evidence type="ECO:0000313" key="1">
    <source>
        <dbReference type="EMBL" id="MCP2169806.1"/>
    </source>
</evidence>
<proteinExistence type="predicted"/>
<organism evidence="1 2">
    <name type="scientific">Goodfellowiella coeruleoviolacea</name>
    <dbReference type="NCBI Taxonomy" id="334858"/>
    <lineage>
        <taxon>Bacteria</taxon>
        <taxon>Bacillati</taxon>
        <taxon>Actinomycetota</taxon>
        <taxon>Actinomycetes</taxon>
        <taxon>Pseudonocardiales</taxon>
        <taxon>Pseudonocardiaceae</taxon>
        <taxon>Goodfellowiella</taxon>
    </lineage>
</organism>